<dbReference type="Gene3D" id="3.40.50.200">
    <property type="entry name" value="Peptidase S8/S53 domain"/>
    <property type="match status" value="1"/>
</dbReference>
<dbReference type="PANTHER" id="PTHR43399">
    <property type="entry name" value="SUBTILISIN-RELATED"/>
    <property type="match status" value="1"/>
</dbReference>
<keyword evidence="4" id="KW-0720">Serine protease</keyword>
<dbReference type="EMBL" id="JADAQX010000924">
    <property type="protein sequence ID" value="KAF8819154.1"/>
    <property type="molecule type" value="Genomic_DNA"/>
</dbReference>
<keyword evidence="11" id="KW-1185">Reference proteome</keyword>
<evidence type="ECO:0000313" key="10">
    <source>
        <dbReference type="EMBL" id="KAF8819154.1"/>
    </source>
</evidence>
<protein>
    <recommendedName>
        <fullName evidence="7">subtilisin</fullName>
        <ecNumber evidence="7">3.4.21.62</ecNumber>
    </recommendedName>
</protein>
<evidence type="ECO:0000256" key="2">
    <source>
        <dbReference type="ARBA" id="ARBA00022670"/>
    </source>
</evidence>
<keyword evidence="3" id="KW-0378">Hydrolase</keyword>
<dbReference type="PROSITE" id="PS51892">
    <property type="entry name" value="SUBTILASE"/>
    <property type="match status" value="1"/>
</dbReference>
<organism evidence="10 11">
    <name type="scientific">Cardiosporidium cionae</name>
    <dbReference type="NCBI Taxonomy" id="476202"/>
    <lineage>
        <taxon>Eukaryota</taxon>
        <taxon>Sar</taxon>
        <taxon>Alveolata</taxon>
        <taxon>Apicomplexa</taxon>
        <taxon>Aconoidasida</taxon>
        <taxon>Nephromycida</taxon>
        <taxon>Cardiosporidium</taxon>
    </lineage>
</organism>
<comment type="catalytic activity">
    <reaction evidence="6">
        <text>Hydrolysis of proteins with broad specificity for peptide bonds, and a preference for a large uncharged residue in P1. Hydrolyzes peptide amides.</text>
        <dbReference type="EC" id="3.4.21.62"/>
    </reaction>
</comment>
<evidence type="ECO:0000313" key="11">
    <source>
        <dbReference type="Proteomes" id="UP000823046"/>
    </source>
</evidence>
<dbReference type="EC" id="3.4.21.62" evidence="7"/>
<dbReference type="Pfam" id="PF00082">
    <property type="entry name" value="Peptidase_S8"/>
    <property type="match status" value="1"/>
</dbReference>
<dbReference type="Proteomes" id="UP000823046">
    <property type="component" value="Unassembled WGS sequence"/>
</dbReference>
<gene>
    <name evidence="10" type="primary">SUB12</name>
    <name evidence="10" type="ORF">IE077_004276</name>
</gene>
<accession>A0ABQ7J569</accession>
<evidence type="ECO:0000256" key="1">
    <source>
        <dbReference type="ARBA" id="ARBA00011073"/>
    </source>
</evidence>
<comment type="caution">
    <text evidence="8">Lacks conserved residue(s) required for the propagation of feature annotation.</text>
</comment>
<evidence type="ECO:0000256" key="3">
    <source>
        <dbReference type="ARBA" id="ARBA00022801"/>
    </source>
</evidence>
<dbReference type="PROSITE" id="PS00138">
    <property type="entry name" value="SUBTILASE_SER"/>
    <property type="match status" value="1"/>
</dbReference>
<sequence length="268" mass="27971">MREIPEIFVIILSAFDVVHEGNGYIDDIHGWNFVDNNNDVTDTDGHGTHTAGILGATANNGVGIAGIAPAVTIMPLKILDRASQAVEAIEYSLNKGINISTNSWGFTIPVKSLRLAMEKVAKKRQLFVCAVNNAARDNTFSPDFPANWGPGSAQPLLNILRVASVDIDGTLSSTSNFGKTNVDIGAPGSDILSTVPFNIFGGAYAYKSGTSMATPLVAGTAALISSVLDIDALALRQLIVQTANPLTTLSGRVATGGIVNAAAALQIH</sequence>
<comment type="similarity">
    <text evidence="1 8">Belongs to the peptidase S8 family.</text>
</comment>
<dbReference type="InterPro" id="IPR000209">
    <property type="entry name" value="Peptidase_S8/S53_dom"/>
</dbReference>
<dbReference type="PRINTS" id="PR00723">
    <property type="entry name" value="SUBTILISIN"/>
</dbReference>
<dbReference type="InterPro" id="IPR023828">
    <property type="entry name" value="Peptidase_S8_Ser-AS"/>
</dbReference>
<name>A0ABQ7J569_9APIC</name>
<evidence type="ECO:0000256" key="6">
    <source>
        <dbReference type="ARBA" id="ARBA00023529"/>
    </source>
</evidence>
<keyword evidence="2" id="KW-0645">Protease</keyword>
<evidence type="ECO:0000259" key="9">
    <source>
        <dbReference type="Pfam" id="PF00082"/>
    </source>
</evidence>
<comment type="caution">
    <text evidence="10">The sequence shown here is derived from an EMBL/GenBank/DDBJ whole genome shotgun (WGS) entry which is preliminary data.</text>
</comment>
<reference evidence="10 11" key="1">
    <citation type="journal article" date="2020" name="bioRxiv">
        <title>Metabolic contributions of an alphaproteobacterial endosymbiont in the apicomplexan Cardiosporidium cionae.</title>
        <authorList>
            <person name="Hunter E.S."/>
            <person name="Paight C.J."/>
            <person name="Lane C.E."/>
        </authorList>
    </citation>
    <scope>NUCLEOTIDE SEQUENCE [LARGE SCALE GENOMIC DNA]</scope>
    <source>
        <strain evidence="10">ESH_2018</strain>
    </source>
</reference>
<dbReference type="InterPro" id="IPR036852">
    <property type="entry name" value="Peptidase_S8/S53_dom_sf"/>
</dbReference>
<evidence type="ECO:0000256" key="5">
    <source>
        <dbReference type="ARBA" id="ARBA00023145"/>
    </source>
</evidence>
<evidence type="ECO:0000256" key="4">
    <source>
        <dbReference type="ARBA" id="ARBA00022825"/>
    </source>
</evidence>
<evidence type="ECO:0000256" key="7">
    <source>
        <dbReference type="ARBA" id="ARBA00023619"/>
    </source>
</evidence>
<feature type="domain" description="Peptidase S8/S53" evidence="9">
    <location>
        <begin position="19"/>
        <end position="245"/>
    </location>
</feature>
<dbReference type="InterPro" id="IPR015500">
    <property type="entry name" value="Peptidase_S8_subtilisin-rel"/>
</dbReference>
<dbReference type="PANTHER" id="PTHR43399:SF4">
    <property type="entry name" value="CELL WALL-ASSOCIATED PROTEASE"/>
    <property type="match status" value="1"/>
</dbReference>
<keyword evidence="5" id="KW-0865">Zymogen</keyword>
<dbReference type="InterPro" id="IPR051048">
    <property type="entry name" value="Peptidase_S8/S53_subtilisin"/>
</dbReference>
<dbReference type="SUPFAM" id="SSF52743">
    <property type="entry name" value="Subtilisin-like"/>
    <property type="match status" value="1"/>
</dbReference>
<evidence type="ECO:0000256" key="8">
    <source>
        <dbReference type="PROSITE-ProRule" id="PRU01240"/>
    </source>
</evidence>
<proteinExistence type="inferred from homology"/>